<keyword evidence="14" id="KW-1185">Reference proteome</keyword>
<comment type="cofactor">
    <cofactor evidence="2">
        <name>Ca(2+)</name>
        <dbReference type="ChEBI" id="CHEBI:29108"/>
    </cofactor>
</comment>
<dbReference type="InterPro" id="IPR019793">
    <property type="entry name" value="Peroxidases_heam-ligand_BS"/>
</dbReference>
<organism evidence="13 14">
    <name type="scientific">Sphagnum troendelagicum</name>
    <dbReference type="NCBI Taxonomy" id="128251"/>
    <lineage>
        <taxon>Eukaryota</taxon>
        <taxon>Viridiplantae</taxon>
        <taxon>Streptophyta</taxon>
        <taxon>Embryophyta</taxon>
        <taxon>Bryophyta</taxon>
        <taxon>Sphagnophytina</taxon>
        <taxon>Sphagnopsida</taxon>
        <taxon>Sphagnales</taxon>
        <taxon>Sphagnaceae</taxon>
        <taxon>Sphagnum</taxon>
    </lineage>
</organism>
<dbReference type="CDD" id="cd00693">
    <property type="entry name" value="secretory_peroxidase"/>
    <property type="match status" value="1"/>
</dbReference>
<dbReference type="InterPro" id="IPR002016">
    <property type="entry name" value="Haem_peroxidase"/>
</dbReference>
<evidence type="ECO:0000256" key="2">
    <source>
        <dbReference type="ARBA" id="ARBA00001913"/>
    </source>
</evidence>
<dbReference type="EMBL" id="OZ019897">
    <property type="protein sequence ID" value="CAK9227208.1"/>
    <property type="molecule type" value="Genomic_DNA"/>
</dbReference>
<dbReference type="Gene3D" id="1.10.520.10">
    <property type="match status" value="1"/>
</dbReference>
<dbReference type="Proteomes" id="UP001497512">
    <property type="component" value="Chromosome 5"/>
</dbReference>
<dbReference type="PROSITE" id="PS00435">
    <property type="entry name" value="PEROXIDASE_1"/>
    <property type="match status" value="1"/>
</dbReference>
<dbReference type="InterPro" id="IPR033905">
    <property type="entry name" value="Secretory_peroxidase"/>
</dbReference>
<dbReference type="InterPro" id="IPR019794">
    <property type="entry name" value="Peroxidases_AS"/>
</dbReference>
<evidence type="ECO:0000256" key="9">
    <source>
        <dbReference type="ARBA" id="ARBA00023004"/>
    </source>
</evidence>
<feature type="domain" description="Plant heme peroxidase family profile" evidence="12">
    <location>
        <begin position="111"/>
        <end position="412"/>
    </location>
</feature>
<comment type="cofactor">
    <cofactor evidence="3">
        <name>heme b</name>
        <dbReference type="ChEBI" id="CHEBI:60344"/>
    </cofactor>
</comment>
<dbReference type="PRINTS" id="PR00458">
    <property type="entry name" value="PEROXIDASE"/>
</dbReference>
<evidence type="ECO:0000256" key="6">
    <source>
        <dbReference type="ARBA" id="ARBA00022617"/>
    </source>
</evidence>
<dbReference type="InterPro" id="IPR010255">
    <property type="entry name" value="Haem_peroxidase_sf"/>
</dbReference>
<comment type="similarity">
    <text evidence="4">Belongs to the peroxidase family. Ascorbate peroxidase subfamily.</text>
</comment>
<evidence type="ECO:0000256" key="3">
    <source>
        <dbReference type="ARBA" id="ARBA00001970"/>
    </source>
</evidence>
<dbReference type="Pfam" id="PF00141">
    <property type="entry name" value="peroxidase"/>
    <property type="match status" value="1"/>
</dbReference>
<comment type="catalytic activity">
    <reaction evidence="1">
        <text>2 a phenolic donor + H2O2 = 2 a phenolic radical donor + 2 H2O</text>
        <dbReference type="Rhea" id="RHEA:56136"/>
        <dbReference type="ChEBI" id="CHEBI:15377"/>
        <dbReference type="ChEBI" id="CHEBI:16240"/>
        <dbReference type="ChEBI" id="CHEBI:139520"/>
        <dbReference type="ChEBI" id="CHEBI:139521"/>
        <dbReference type="EC" id="1.11.1.7"/>
    </reaction>
</comment>
<keyword evidence="10" id="KW-1015">Disulfide bond</keyword>
<dbReference type="PANTHER" id="PTHR31517">
    <property type="match status" value="1"/>
</dbReference>
<keyword evidence="7" id="KW-0479">Metal-binding</keyword>
<keyword evidence="9" id="KW-0408">Iron</keyword>
<keyword evidence="6" id="KW-0349">Heme</keyword>
<proteinExistence type="inferred from homology"/>
<evidence type="ECO:0000256" key="4">
    <source>
        <dbReference type="ARBA" id="ARBA00006873"/>
    </source>
</evidence>
<dbReference type="PANTHER" id="PTHR31517:SF17">
    <property type="entry name" value="PEROXIDASE 6"/>
    <property type="match status" value="1"/>
</dbReference>
<dbReference type="PROSITE" id="PS50873">
    <property type="entry name" value="PEROXIDASE_4"/>
    <property type="match status" value="1"/>
</dbReference>
<feature type="compositionally biased region" description="Pro residues" evidence="11">
    <location>
        <begin position="27"/>
        <end position="92"/>
    </location>
</feature>
<evidence type="ECO:0000256" key="1">
    <source>
        <dbReference type="ARBA" id="ARBA00000189"/>
    </source>
</evidence>
<name>A0ABP0UQ35_9BRYO</name>
<feature type="region of interest" description="Disordered" evidence="11">
    <location>
        <begin position="1"/>
        <end position="92"/>
    </location>
</feature>
<dbReference type="Gene3D" id="1.10.420.10">
    <property type="entry name" value="Peroxidase, domain 2"/>
    <property type="match status" value="1"/>
</dbReference>
<accession>A0ABP0UQ35</accession>
<reference evidence="13" key="1">
    <citation type="submission" date="2024-02" db="EMBL/GenBank/DDBJ databases">
        <authorList>
            <consortium name="ELIXIR-Norway"/>
            <consortium name="Elixir Norway"/>
        </authorList>
    </citation>
    <scope>NUCLEOTIDE SEQUENCE</scope>
</reference>
<keyword evidence="8" id="KW-0560">Oxidoreductase</keyword>
<dbReference type="InterPro" id="IPR000823">
    <property type="entry name" value="Peroxidase_pln"/>
</dbReference>
<evidence type="ECO:0000256" key="7">
    <source>
        <dbReference type="ARBA" id="ARBA00022723"/>
    </source>
</evidence>
<dbReference type="SUPFAM" id="SSF48113">
    <property type="entry name" value="Heme-dependent peroxidases"/>
    <property type="match status" value="1"/>
</dbReference>
<evidence type="ECO:0000313" key="13">
    <source>
        <dbReference type="EMBL" id="CAK9227208.1"/>
    </source>
</evidence>
<evidence type="ECO:0000256" key="5">
    <source>
        <dbReference type="ARBA" id="ARBA00022559"/>
    </source>
</evidence>
<feature type="compositionally biased region" description="Basic residues" evidence="11">
    <location>
        <begin position="1"/>
        <end position="17"/>
    </location>
</feature>
<dbReference type="PROSITE" id="PS00436">
    <property type="entry name" value="PEROXIDASE_2"/>
    <property type="match status" value="1"/>
</dbReference>
<gene>
    <name evidence="13" type="ORF">CSSPTR1EN2_LOCUS18624</name>
</gene>
<evidence type="ECO:0000259" key="12">
    <source>
        <dbReference type="PROSITE" id="PS50873"/>
    </source>
</evidence>
<dbReference type="SUPFAM" id="SSF81995">
    <property type="entry name" value="beta-sandwich domain of Sec23/24"/>
    <property type="match status" value="1"/>
</dbReference>
<evidence type="ECO:0000313" key="14">
    <source>
        <dbReference type="Proteomes" id="UP001497512"/>
    </source>
</evidence>
<protein>
    <recommendedName>
        <fullName evidence="12">Plant heme peroxidase family profile domain-containing protein</fullName>
    </recommendedName>
</protein>
<dbReference type="PRINTS" id="PR00461">
    <property type="entry name" value="PLPEROXIDASE"/>
</dbReference>
<evidence type="ECO:0000256" key="10">
    <source>
        <dbReference type="ARBA" id="ARBA00023157"/>
    </source>
</evidence>
<sequence length="433" mass="47306">MLAQRLRAKAKPRHHIKGQSTSQILCLPPPPPSPPPPPPPPSPPPPFPPPPSPAPPPPSPPPPPPSPPPPPPPSPPPPPPSPPPPPPPSPPPPPLPSAVVVPDEYYINVPLLEFDFYKKTCPQLPRIVQKVVAAEFAFDPTSAGPQLRLFFHDCFVQGCDASVLINSTNVNQAEKDAAINFSIGNFFVIDDIKEQLEKECPGVVSCADVLALVAVYSVKQAGGPLYDIELGRRDSLTSYAPSSETFLPAFSLKVSGLLEDFKLVGLDLVDLVVLSGAHTIGQGHCNSIINRIYPHVDTQYPKYYSEQLVANCTDNGAIKLPNYDNNTQFFNDPITPLQFDNQYFKNLKNNLGLFTTDESLFNDRRTIELVERYAKNQDAFFKQFGVSLRKMGKIGVLTGTQGQIRKQCWVRNSNNADPALNPISLNFTDSTTN</sequence>
<evidence type="ECO:0000256" key="11">
    <source>
        <dbReference type="SAM" id="MobiDB-lite"/>
    </source>
</evidence>
<evidence type="ECO:0000256" key="8">
    <source>
        <dbReference type="ARBA" id="ARBA00023002"/>
    </source>
</evidence>
<keyword evidence="5" id="KW-0575">Peroxidase</keyword>